<dbReference type="EMBL" id="HACG01052719">
    <property type="protein sequence ID" value="CEK99590.1"/>
    <property type="molecule type" value="Transcribed_RNA"/>
</dbReference>
<gene>
    <name evidence="1" type="primary">ORF221641</name>
</gene>
<accession>A0A0B7C551</accession>
<name>A0A0B7C551_9EUPU</name>
<feature type="non-terminal residue" evidence="1">
    <location>
        <position position="74"/>
    </location>
</feature>
<reference evidence="1" key="1">
    <citation type="submission" date="2014-12" db="EMBL/GenBank/DDBJ databases">
        <title>Insight into the proteome of Arion vulgaris.</title>
        <authorList>
            <person name="Aradska J."/>
            <person name="Bulat T."/>
            <person name="Smidak R."/>
            <person name="Sarate P."/>
            <person name="Gangsoo J."/>
            <person name="Sialana F."/>
            <person name="Bilban M."/>
            <person name="Lubec G."/>
        </authorList>
    </citation>
    <scope>NUCLEOTIDE SEQUENCE</scope>
    <source>
        <tissue evidence="1">Skin</tissue>
    </source>
</reference>
<protein>
    <submittedName>
        <fullName evidence="1">Uncharacterized protein</fullName>
    </submittedName>
</protein>
<sequence length="74" mass="8192">QNIACNNRSNMMNVTWTDESTIDYSTHFTKDCTETVAGVVTTGFNSLESVFKCDSGVDDILNINPNEVVKDEVI</sequence>
<organism evidence="1">
    <name type="scientific">Arion vulgaris</name>
    <dbReference type="NCBI Taxonomy" id="1028688"/>
    <lineage>
        <taxon>Eukaryota</taxon>
        <taxon>Metazoa</taxon>
        <taxon>Spiralia</taxon>
        <taxon>Lophotrochozoa</taxon>
        <taxon>Mollusca</taxon>
        <taxon>Gastropoda</taxon>
        <taxon>Heterobranchia</taxon>
        <taxon>Euthyneura</taxon>
        <taxon>Panpulmonata</taxon>
        <taxon>Eupulmonata</taxon>
        <taxon>Stylommatophora</taxon>
        <taxon>Helicina</taxon>
        <taxon>Arionoidea</taxon>
        <taxon>Arionidae</taxon>
        <taxon>Arion</taxon>
    </lineage>
</organism>
<feature type="non-terminal residue" evidence="1">
    <location>
        <position position="1"/>
    </location>
</feature>
<dbReference type="AlphaFoldDB" id="A0A0B7C551"/>
<evidence type="ECO:0000313" key="1">
    <source>
        <dbReference type="EMBL" id="CEK99590.1"/>
    </source>
</evidence>
<proteinExistence type="predicted"/>